<feature type="transmembrane region" description="Helical" evidence="1">
    <location>
        <begin position="225"/>
        <end position="243"/>
    </location>
</feature>
<keyword evidence="4" id="KW-0482">Metalloprotease</keyword>
<gene>
    <name evidence="3" type="ORF">BUY47_07580</name>
    <name evidence="4" type="ORF">BUY48_06045</name>
</gene>
<evidence type="ECO:0000313" key="3">
    <source>
        <dbReference type="EMBL" id="PTF13693.1"/>
    </source>
</evidence>
<dbReference type="Proteomes" id="UP000242088">
    <property type="component" value="Unassembled WGS sequence"/>
</dbReference>
<reference evidence="3" key="2">
    <citation type="submission" date="2018-03" db="EMBL/GenBank/DDBJ databases">
        <authorList>
            <person name="Naushad S."/>
        </authorList>
    </citation>
    <scope>NUCLEOTIDE SEQUENCE</scope>
    <source>
        <strain evidence="3">SNUC 1409</strain>
    </source>
</reference>
<proteinExistence type="predicted"/>
<evidence type="ECO:0000313" key="5">
    <source>
        <dbReference type="Proteomes" id="UP000242088"/>
    </source>
</evidence>
<organism evidence="4 6">
    <name type="scientific">Staphylococcus devriesei</name>
    <dbReference type="NCBI Taxonomy" id="586733"/>
    <lineage>
        <taxon>Bacteria</taxon>
        <taxon>Bacillati</taxon>
        <taxon>Bacillota</taxon>
        <taxon>Bacilli</taxon>
        <taxon>Bacillales</taxon>
        <taxon>Staphylococcaceae</taxon>
        <taxon>Staphylococcus</taxon>
    </lineage>
</organism>
<protein>
    <submittedName>
        <fullName evidence="4">CPBP family intramembrane metalloprotease</fullName>
    </submittedName>
</protein>
<dbReference type="EMBL" id="PYZH01000029">
    <property type="protein sequence ID" value="PTF15657.1"/>
    <property type="molecule type" value="Genomic_DNA"/>
</dbReference>
<reference evidence="5 6" key="1">
    <citation type="journal article" date="2016" name="Front. Microbiol.">
        <title>Comprehensive Phylogenetic Analysis of Bovine Non-aureus Staphylococci Species Based on Whole-Genome Sequencing.</title>
        <authorList>
            <person name="Naushad S."/>
            <person name="Barkema H.W."/>
            <person name="Luby C."/>
            <person name="Condas L.A."/>
            <person name="Nobrega D.B."/>
            <person name="Carson D.A."/>
            <person name="De Buck J."/>
        </authorList>
    </citation>
    <scope>NUCLEOTIDE SEQUENCE [LARGE SCALE GENOMIC DNA]</scope>
    <source>
        <strain evidence="3 5">SNUC 1409</strain>
        <strain evidence="4 6">SNUC 4143</strain>
    </source>
</reference>
<dbReference type="AlphaFoldDB" id="A0A2K4DNM8"/>
<dbReference type="GO" id="GO:0006508">
    <property type="term" value="P:proteolysis"/>
    <property type="evidence" value="ECO:0007669"/>
    <property type="project" value="UniProtKB-KW"/>
</dbReference>
<evidence type="ECO:0000313" key="4">
    <source>
        <dbReference type="EMBL" id="PTF15657.1"/>
    </source>
</evidence>
<dbReference type="GeneID" id="48886860"/>
<dbReference type="PANTHER" id="PTHR35797:SF1">
    <property type="entry name" value="PROTEASE"/>
    <property type="match status" value="1"/>
</dbReference>
<comment type="caution">
    <text evidence="4">The sequence shown here is derived from an EMBL/GenBank/DDBJ whole genome shotgun (WGS) entry which is preliminary data.</text>
</comment>
<reference evidence="4" key="3">
    <citation type="submission" date="2018-03" db="EMBL/GenBank/DDBJ databases">
        <authorList>
            <person name="Keele B.F."/>
        </authorList>
    </citation>
    <scope>NUCLEOTIDE SEQUENCE</scope>
    <source>
        <strain evidence="4">SNUC 4143</strain>
    </source>
</reference>
<keyword evidence="4" id="KW-0645">Protease</keyword>
<dbReference type="InterPro" id="IPR042150">
    <property type="entry name" value="MmRce1-like"/>
</dbReference>
<keyword evidence="1" id="KW-1133">Transmembrane helix</keyword>
<evidence type="ECO:0000256" key="1">
    <source>
        <dbReference type="SAM" id="Phobius"/>
    </source>
</evidence>
<dbReference type="Proteomes" id="UP000243350">
    <property type="component" value="Unassembled WGS sequence"/>
</dbReference>
<name>A0A2K4DNM8_9STAP</name>
<dbReference type="GO" id="GO:0008237">
    <property type="term" value="F:metallopeptidase activity"/>
    <property type="evidence" value="ECO:0007669"/>
    <property type="project" value="UniProtKB-KW"/>
</dbReference>
<dbReference type="OrthoDB" id="9777755at2"/>
<feature type="transmembrane region" description="Helical" evidence="1">
    <location>
        <begin position="77"/>
        <end position="98"/>
    </location>
</feature>
<dbReference type="PANTHER" id="PTHR35797">
    <property type="entry name" value="PROTEASE-RELATED"/>
    <property type="match status" value="1"/>
</dbReference>
<keyword evidence="4" id="KW-0378">Hydrolase</keyword>
<feature type="transmembrane region" description="Helical" evidence="1">
    <location>
        <begin position="7"/>
        <end position="29"/>
    </location>
</feature>
<keyword evidence="5" id="KW-1185">Reference proteome</keyword>
<accession>A0A2K4DNM8</accession>
<keyword evidence="1" id="KW-0472">Membrane</keyword>
<dbReference type="Pfam" id="PF02517">
    <property type="entry name" value="Rce1-like"/>
    <property type="match status" value="1"/>
</dbReference>
<dbReference type="GO" id="GO:0080120">
    <property type="term" value="P:CAAX-box protein maturation"/>
    <property type="evidence" value="ECO:0007669"/>
    <property type="project" value="UniProtKB-ARBA"/>
</dbReference>
<evidence type="ECO:0000313" key="6">
    <source>
        <dbReference type="Proteomes" id="UP000243350"/>
    </source>
</evidence>
<evidence type="ECO:0000259" key="2">
    <source>
        <dbReference type="Pfam" id="PF02517"/>
    </source>
</evidence>
<feature type="transmembrane region" description="Helical" evidence="1">
    <location>
        <begin position="255"/>
        <end position="277"/>
    </location>
</feature>
<dbReference type="GO" id="GO:0004175">
    <property type="term" value="F:endopeptidase activity"/>
    <property type="evidence" value="ECO:0007669"/>
    <property type="project" value="UniProtKB-ARBA"/>
</dbReference>
<feature type="domain" description="CAAX prenyl protease 2/Lysostaphin resistance protein A-like" evidence="2">
    <location>
        <begin position="137"/>
        <end position="236"/>
    </location>
</feature>
<feature type="transmembrane region" description="Helical" evidence="1">
    <location>
        <begin position="35"/>
        <end position="57"/>
    </location>
</feature>
<feature type="transmembrane region" description="Helical" evidence="1">
    <location>
        <begin position="125"/>
        <end position="150"/>
    </location>
</feature>
<dbReference type="RefSeq" id="WP_103166419.1">
    <property type="nucleotide sequence ID" value="NZ_JAHCOY010000005.1"/>
</dbReference>
<sequence length="291" mass="32957">MRTFNRSLITYIILVFILTYGLEGLIYAVGGLQAFAIIANLAMLLPTISAIIVWLIYHRNQKFWKFFALRLGKLKYWFIYPLCMIGIMTIIYGVSYLISPSQFLNHSELQERMSDIFVFLPHAPVLINLLIPLALNLTIGIVFSIIAYLGEELGWRAFMYPQLIRMGLTKGLIIGGVIWGLWHLPLILMGHNYPNHPILGNLLMICMCIPLGIILYYSYLKSKNIFVPAILHGILNQFSSTLTTFTTKETVFNPLISGPTGIIGIIILSLIAIVLILKMKKSETLTINYDN</sequence>
<feature type="transmembrane region" description="Helical" evidence="1">
    <location>
        <begin position="198"/>
        <end position="218"/>
    </location>
</feature>
<feature type="transmembrane region" description="Helical" evidence="1">
    <location>
        <begin position="171"/>
        <end position="192"/>
    </location>
</feature>
<dbReference type="EMBL" id="PYZI01000008">
    <property type="protein sequence ID" value="PTF13693.1"/>
    <property type="molecule type" value="Genomic_DNA"/>
</dbReference>
<dbReference type="InterPro" id="IPR003675">
    <property type="entry name" value="Rce1/LyrA-like_dom"/>
</dbReference>
<keyword evidence="1" id="KW-0812">Transmembrane</keyword>